<sequence length="93" mass="10342">MQSTMGGKDPLPPTMPAKDPHEQRESYPHYDSSHQSARDLIDKRRLRRAGTIVAASNATARLEEQAEDRVQCGGLRPKSSSLIVAVLPRDRHP</sequence>
<reference evidence="2" key="1">
    <citation type="submission" date="2018-07" db="EMBL/GenBank/DDBJ databases">
        <authorList>
            <person name="Quirk P.G."/>
            <person name="Krulwich T.A."/>
        </authorList>
    </citation>
    <scope>NUCLEOTIDE SEQUENCE</scope>
    <source>
        <strain evidence="2">96224</strain>
    </source>
</reference>
<evidence type="ECO:0000256" key="1">
    <source>
        <dbReference type="SAM" id="MobiDB-lite"/>
    </source>
</evidence>
<protein>
    <submittedName>
        <fullName evidence="2">BgtAc-30683</fullName>
    </submittedName>
</protein>
<dbReference type="EMBL" id="UIGY01000002">
    <property type="protein sequence ID" value="SUZ07882.1"/>
    <property type="molecule type" value="Genomic_DNA"/>
</dbReference>
<proteinExistence type="predicted"/>
<evidence type="ECO:0000313" key="2">
    <source>
        <dbReference type="EMBL" id="SUZ07882.1"/>
    </source>
</evidence>
<feature type="non-terminal residue" evidence="2">
    <location>
        <position position="93"/>
    </location>
</feature>
<gene>
    <name evidence="2" type="ORF">BGT96224V2_LOCUS1050</name>
</gene>
<name>A0A381L2Z7_BLUGR</name>
<dbReference type="AlphaFoldDB" id="A0A381L2Z7"/>
<feature type="region of interest" description="Disordered" evidence="1">
    <location>
        <begin position="1"/>
        <end position="39"/>
    </location>
</feature>
<organism evidence="2">
    <name type="scientific">Blumeria graminis f. sp. tritici 96224</name>
    <dbReference type="NCBI Taxonomy" id="1268274"/>
    <lineage>
        <taxon>Eukaryota</taxon>
        <taxon>Fungi</taxon>
        <taxon>Dikarya</taxon>
        <taxon>Ascomycota</taxon>
        <taxon>Pezizomycotina</taxon>
        <taxon>Leotiomycetes</taxon>
        <taxon>Erysiphales</taxon>
        <taxon>Erysiphaceae</taxon>
        <taxon>Blumeria</taxon>
    </lineage>
</organism>
<accession>A0A381L2Z7</accession>
<feature type="compositionally biased region" description="Basic and acidic residues" evidence="1">
    <location>
        <begin position="18"/>
        <end position="39"/>
    </location>
</feature>